<protein>
    <submittedName>
        <fullName evidence="1">Uncharacterized protein</fullName>
    </submittedName>
</protein>
<keyword evidence="2" id="KW-1185">Reference proteome</keyword>
<organism evidence="1 2">
    <name type="scientific">Aquaticitalea lipolytica</name>
    <dbReference type="NCBI Taxonomy" id="1247562"/>
    <lineage>
        <taxon>Bacteria</taxon>
        <taxon>Pseudomonadati</taxon>
        <taxon>Bacteroidota</taxon>
        <taxon>Flavobacteriia</taxon>
        <taxon>Flavobacteriales</taxon>
        <taxon>Flavobacteriaceae</taxon>
        <taxon>Aquaticitalea</taxon>
    </lineage>
</organism>
<comment type="caution">
    <text evidence="1">The sequence shown here is derived from an EMBL/GenBank/DDBJ whole genome shotgun (WGS) entry which is preliminary data.</text>
</comment>
<reference evidence="1 2" key="1">
    <citation type="journal article" date="2014" name="Int. J. Syst. Evol. Microbiol.">
        <title>Complete genome sequence of Corynebacterium casei LMG S-19264T (=DSM 44701T), isolated from a smear-ripened cheese.</title>
        <authorList>
            <consortium name="US DOE Joint Genome Institute (JGI-PGF)"/>
            <person name="Walter F."/>
            <person name="Albersmeier A."/>
            <person name="Kalinowski J."/>
            <person name="Ruckert C."/>
        </authorList>
    </citation>
    <scope>NUCLEOTIDE SEQUENCE [LARGE SCALE GENOMIC DNA]</scope>
    <source>
        <strain evidence="1 2">CGMCC 1.15295</strain>
    </source>
</reference>
<proteinExistence type="predicted"/>
<evidence type="ECO:0000313" key="1">
    <source>
        <dbReference type="EMBL" id="GFZ84342.1"/>
    </source>
</evidence>
<name>A0A8J2TNY6_9FLAO</name>
<gene>
    <name evidence="1" type="ORF">GCM10011531_13790</name>
</gene>
<dbReference type="AlphaFoldDB" id="A0A8J2TNY6"/>
<sequence length="309" mass="36998">METDYKLFYTSYLKEFHLVKAINLKKAIAESDQLDIEIKKFELYNNLTKNTKFILQADLRQNYFHSIETFFEFFFAFLPNNDNIPDNTLILKKLVKSDWRKNYKRIEDIASEKLKLNFLDRIIEFNGNKISIGHYMFYLGVFSKEKFPEEIFKSIEKSIDAVKYGIIEIAKDFSNRDEYNAYKHALRIFPSFEAIYLLDAETKEVGMKWDISNSLSFQTYDEKKNKTSIKTKLFDSERDFRMTHFCSNMIYNIISFREIVFCNNSKKREENEKIAIKIFDKESIDKCREYNIEIQNIEFTTELIKKGYS</sequence>
<dbReference type="EMBL" id="BMIC01000002">
    <property type="protein sequence ID" value="GFZ84342.1"/>
    <property type="molecule type" value="Genomic_DNA"/>
</dbReference>
<evidence type="ECO:0000313" key="2">
    <source>
        <dbReference type="Proteomes" id="UP000598120"/>
    </source>
</evidence>
<dbReference type="Proteomes" id="UP000598120">
    <property type="component" value="Unassembled WGS sequence"/>
</dbReference>
<dbReference type="RefSeq" id="WP_188605625.1">
    <property type="nucleotide sequence ID" value="NZ_BMIC01000002.1"/>
</dbReference>
<accession>A0A8J2TNY6</accession>